<dbReference type="RefSeq" id="WP_057742964.1">
    <property type="nucleotide sequence ID" value="NZ_AZEF01000013.1"/>
</dbReference>
<dbReference type="OrthoDB" id="2339544at2"/>
<name>A0A0R1M320_9LACO</name>
<keyword evidence="2" id="KW-1185">Reference proteome</keyword>
<dbReference type="SUPFAM" id="SSF54427">
    <property type="entry name" value="NTF2-like"/>
    <property type="match status" value="1"/>
</dbReference>
<comment type="caution">
    <text evidence="1">The sequence shown here is derived from an EMBL/GenBank/DDBJ whole genome shotgun (WGS) entry which is preliminary data.</text>
</comment>
<evidence type="ECO:0000313" key="2">
    <source>
        <dbReference type="Proteomes" id="UP000051621"/>
    </source>
</evidence>
<dbReference type="InterPro" id="IPR032710">
    <property type="entry name" value="NTF2-like_dom_sf"/>
</dbReference>
<sequence length="133" mass="15397">MNKLEINDFIKATYNDVLIDLNEQKIATYFSETYQQTTDMQTTNYQEFISHIKTLKKVTRSLSIDRFKDFIIDATKGKVFLHYIVSVLKKDNSRGNVEVFAVFTLKDNKITRCEEITQAVDNKDLATIGSINE</sequence>
<dbReference type="Proteomes" id="UP000051621">
    <property type="component" value="Unassembled WGS sequence"/>
</dbReference>
<organism evidence="1 2">
    <name type="scientific">Liquorilactobacillus capillatus DSM 19910</name>
    <dbReference type="NCBI Taxonomy" id="1423731"/>
    <lineage>
        <taxon>Bacteria</taxon>
        <taxon>Bacillati</taxon>
        <taxon>Bacillota</taxon>
        <taxon>Bacilli</taxon>
        <taxon>Lactobacillales</taxon>
        <taxon>Lactobacillaceae</taxon>
        <taxon>Liquorilactobacillus</taxon>
    </lineage>
</organism>
<dbReference type="PATRIC" id="fig|1423731.3.peg.770"/>
<accession>A0A0R1M320</accession>
<dbReference type="EMBL" id="AZEF01000013">
    <property type="protein sequence ID" value="KRL02407.1"/>
    <property type="molecule type" value="Genomic_DNA"/>
</dbReference>
<dbReference type="Gene3D" id="3.10.450.50">
    <property type="match status" value="1"/>
</dbReference>
<evidence type="ECO:0000313" key="1">
    <source>
        <dbReference type="EMBL" id="KRL02407.1"/>
    </source>
</evidence>
<dbReference type="AlphaFoldDB" id="A0A0R1M320"/>
<reference evidence="1 2" key="1">
    <citation type="journal article" date="2015" name="Genome Announc.">
        <title>Expanding the biotechnology potential of lactobacilli through comparative genomics of 213 strains and associated genera.</title>
        <authorList>
            <person name="Sun Z."/>
            <person name="Harris H.M."/>
            <person name="McCann A."/>
            <person name="Guo C."/>
            <person name="Argimon S."/>
            <person name="Zhang W."/>
            <person name="Yang X."/>
            <person name="Jeffery I.B."/>
            <person name="Cooney J.C."/>
            <person name="Kagawa T.F."/>
            <person name="Liu W."/>
            <person name="Song Y."/>
            <person name="Salvetti E."/>
            <person name="Wrobel A."/>
            <person name="Rasinkangas P."/>
            <person name="Parkhill J."/>
            <person name="Rea M.C."/>
            <person name="O'Sullivan O."/>
            <person name="Ritari J."/>
            <person name="Douillard F.P."/>
            <person name="Paul Ross R."/>
            <person name="Yang R."/>
            <person name="Briner A.E."/>
            <person name="Felis G.E."/>
            <person name="de Vos W.M."/>
            <person name="Barrangou R."/>
            <person name="Klaenhammer T.R."/>
            <person name="Caufield P.W."/>
            <person name="Cui Y."/>
            <person name="Zhang H."/>
            <person name="O'Toole P.W."/>
        </authorList>
    </citation>
    <scope>NUCLEOTIDE SEQUENCE [LARGE SCALE GENOMIC DNA]</scope>
    <source>
        <strain evidence="1 2">DSM 19910</strain>
    </source>
</reference>
<evidence type="ECO:0008006" key="3">
    <source>
        <dbReference type="Google" id="ProtNLM"/>
    </source>
</evidence>
<gene>
    <name evidence="1" type="ORF">FC81_GL000751</name>
</gene>
<proteinExistence type="predicted"/>
<protein>
    <recommendedName>
        <fullName evidence="3">SnoaL-like domain-containing protein</fullName>
    </recommendedName>
</protein>